<dbReference type="OrthoDB" id="2493416at2759"/>
<protein>
    <submittedName>
        <fullName evidence="2">Uncharacterized protein</fullName>
    </submittedName>
</protein>
<dbReference type="Proteomes" id="UP000266673">
    <property type="component" value="Unassembled WGS sequence"/>
</dbReference>
<evidence type="ECO:0000256" key="1">
    <source>
        <dbReference type="SAM" id="Coils"/>
    </source>
</evidence>
<reference evidence="2 3" key="1">
    <citation type="submission" date="2018-06" db="EMBL/GenBank/DDBJ databases">
        <title>Comparative genomics reveals the genomic features of Rhizophagus irregularis, R. cerebriforme, R. diaphanum and Gigaspora rosea, and their symbiotic lifestyle signature.</title>
        <authorList>
            <person name="Morin E."/>
            <person name="San Clemente H."/>
            <person name="Chen E.C.H."/>
            <person name="De La Providencia I."/>
            <person name="Hainaut M."/>
            <person name="Kuo A."/>
            <person name="Kohler A."/>
            <person name="Murat C."/>
            <person name="Tang N."/>
            <person name="Roy S."/>
            <person name="Loubradou J."/>
            <person name="Henrissat B."/>
            <person name="Grigoriev I.V."/>
            <person name="Corradi N."/>
            <person name="Roux C."/>
            <person name="Martin F.M."/>
        </authorList>
    </citation>
    <scope>NUCLEOTIDE SEQUENCE [LARGE SCALE GENOMIC DNA]</scope>
    <source>
        <strain evidence="2 3">DAOM 194757</strain>
    </source>
</reference>
<evidence type="ECO:0000313" key="2">
    <source>
        <dbReference type="EMBL" id="RIB18827.1"/>
    </source>
</evidence>
<dbReference type="STRING" id="44941.A0A397VC01"/>
<gene>
    <name evidence="2" type="ORF">C2G38_2183525</name>
</gene>
<organism evidence="2 3">
    <name type="scientific">Gigaspora rosea</name>
    <dbReference type="NCBI Taxonomy" id="44941"/>
    <lineage>
        <taxon>Eukaryota</taxon>
        <taxon>Fungi</taxon>
        <taxon>Fungi incertae sedis</taxon>
        <taxon>Mucoromycota</taxon>
        <taxon>Glomeromycotina</taxon>
        <taxon>Glomeromycetes</taxon>
        <taxon>Diversisporales</taxon>
        <taxon>Gigasporaceae</taxon>
        <taxon>Gigaspora</taxon>
    </lineage>
</organism>
<sequence length="664" mass="75539">MASIFLYLYLSYRTQLEHKLALLSILFYPLFQSTVTFGADSQPPISNNPINNLAAQIGLLIQQMQAALALQINVPNRELNLVPYPDFAGGDQDPITISNPTLKGKWVEQLATRNQQIEEDEDAYHAAIQELLRRKNVIVCSTPSCITLFIDAPNTLQVAYEQAKVYESACQQNLPYTSTSMSTLYLFQLFHYPALGSPILNSNSNTAIDKLTDTINKMLHQLQERHPAHDNTQNYTTSNSSFNPGPNFTLVVPNVAAVNASNAIPSPNVNSSSTSVTANLSTVNNSNSTKQNYQPTNINIAIIDVPFSATKKLLEQKKVKEKEKEKVNKNLEIKIERPSAVNMVSVHRKSKRVLGEIYNLLFMIGGIKIPGGQEIINPAKFKILTHELLGKNQPTKVCRLDEREEAKIDENLTDSKEEFEEKKLEEKIYNYLGIDNKERNYYYVPEAEELNLKGSLEFDETWEKRPFSNLADYIALLKSQLKSELPITLNTINASFTANKDITFENSKHTDNNSKPILPVLVPTTIKKLDNKNLIDKSLNPIEEKKETPSVIYLYDINGNIYLRENKVRADLRRYISLEITKERNESIMDLFDYYYSKKAKKKNIFNIGSLEKKQYQQLQNLLEQNSILFAWEAEKQIIKDELGQMLKNGIIIPCESLELLPWC</sequence>
<dbReference type="AlphaFoldDB" id="A0A397VC01"/>
<proteinExistence type="predicted"/>
<keyword evidence="1" id="KW-0175">Coiled coil</keyword>
<evidence type="ECO:0000313" key="3">
    <source>
        <dbReference type="Proteomes" id="UP000266673"/>
    </source>
</evidence>
<feature type="coiled-coil region" evidence="1">
    <location>
        <begin position="310"/>
        <end position="337"/>
    </location>
</feature>
<accession>A0A397VC01</accession>
<name>A0A397VC01_9GLOM</name>
<dbReference type="EMBL" id="QKWP01000514">
    <property type="protein sequence ID" value="RIB18827.1"/>
    <property type="molecule type" value="Genomic_DNA"/>
</dbReference>
<comment type="caution">
    <text evidence="2">The sequence shown here is derived from an EMBL/GenBank/DDBJ whole genome shotgun (WGS) entry which is preliminary data.</text>
</comment>
<keyword evidence="3" id="KW-1185">Reference proteome</keyword>